<comment type="similarity">
    <text evidence="1">Belongs to the CoA-transferase III family.</text>
</comment>
<evidence type="ECO:0000313" key="4">
    <source>
        <dbReference type="Proteomes" id="UP000828390"/>
    </source>
</evidence>
<reference evidence="3" key="2">
    <citation type="submission" date="2020-11" db="EMBL/GenBank/DDBJ databases">
        <authorList>
            <person name="McCartney M.A."/>
            <person name="Auch B."/>
            <person name="Kono T."/>
            <person name="Mallez S."/>
            <person name="Becker A."/>
            <person name="Gohl D.M."/>
            <person name="Silverstein K.A.T."/>
            <person name="Koren S."/>
            <person name="Bechman K.B."/>
            <person name="Herman A."/>
            <person name="Abrahante J.E."/>
            <person name="Garbe J."/>
        </authorList>
    </citation>
    <scope>NUCLEOTIDE SEQUENCE</scope>
    <source>
        <strain evidence="3">Duluth1</strain>
        <tissue evidence="3">Whole animal</tissue>
    </source>
</reference>
<dbReference type="Pfam" id="PF02515">
    <property type="entry name" value="CoA_transf_3"/>
    <property type="match status" value="1"/>
</dbReference>
<accession>A0A9D3Y3S0</accession>
<dbReference type="GO" id="GO:0047369">
    <property type="term" value="F:succinate-hydroxymethylglutarate CoA-transferase activity"/>
    <property type="evidence" value="ECO:0007669"/>
    <property type="project" value="TreeGrafter"/>
</dbReference>
<dbReference type="AlphaFoldDB" id="A0A9D3Y3S0"/>
<dbReference type="InterPro" id="IPR003673">
    <property type="entry name" value="CoA-Trfase_fam_III"/>
</dbReference>
<evidence type="ECO:0000313" key="3">
    <source>
        <dbReference type="EMBL" id="KAH3691415.1"/>
    </source>
</evidence>
<name>A0A9D3Y3S0_DREPO</name>
<protein>
    <recommendedName>
        <fullName evidence="5">Succinate--hydroxymethylglutarate CoA-transferase</fullName>
    </recommendedName>
</protein>
<dbReference type="SUPFAM" id="SSF89796">
    <property type="entry name" value="CoA-transferase family III (CaiB/BaiF)"/>
    <property type="match status" value="1"/>
</dbReference>
<evidence type="ECO:0008006" key="5">
    <source>
        <dbReference type="Google" id="ProtNLM"/>
    </source>
</evidence>
<evidence type="ECO:0000256" key="2">
    <source>
        <dbReference type="ARBA" id="ARBA00022679"/>
    </source>
</evidence>
<dbReference type="PANTHER" id="PTHR48207">
    <property type="entry name" value="SUCCINATE--HYDROXYMETHYLGLUTARATE COA-TRANSFERASE"/>
    <property type="match status" value="1"/>
</dbReference>
<organism evidence="3 4">
    <name type="scientific">Dreissena polymorpha</name>
    <name type="common">Zebra mussel</name>
    <name type="synonym">Mytilus polymorpha</name>
    <dbReference type="NCBI Taxonomy" id="45954"/>
    <lineage>
        <taxon>Eukaryota</taxon>
        <taxon>Metazoa</taxon>
        <taxon>Spiralia</taxon>
        <taxon>Lophotrochozoa</taxon>
        <taxon>Mollusca</taxon>
        <taxon>Bivalvia</taxon>
        <taxon>Autobranchia</taxon>
        <taxon>Heteroconchia</taxon>
        <taxon>Euheterodonta</taxon>
        <taxon>Imparidentia</taxon>
        <taxon>Neoheterodontei</taxon>
        <taxon>Myida</taxon>
        <taxon>Dreissenoidea</taxon>
        <taxon>Dreissenidae</taxon>
        <taxon>Dreissena</taxon>
    </lineage>
</organism>
<keyword evidence="4" id="KW-1185">Reference proteome</keyword>
<dbReference type="InterPro" id="IPR050483">
    <property type="entry name" value="CoA-transferase_III_domain"/>
</dbReference>
<gene>
    <name evidence="3" type="ORF">DPMN_194050</name>
</gene>
<keyword evidence="2" id="KW-0808">Transferase</keyword>
<dbReference type="Proteomes" id="UP000828390">
    <property type="component" value="Unassembled WGS sequence"/>
</dbReference>
<dbReference type="EMBL" id="JAIWYP010000037">
    <property type="protein sequence ID" value="KAH3691415.1"/>
    <property type="molecule type" value="Genomic_DNA"/>
</dbReference>
<comment type="caution">
    <text evidence="3">The sequence shown here is derived from an EMBL/GenBank/DDBJ whole genome shotgun (WGS) entry which is preliminary data.</text>
</comment>
<dbReference type="PANTHER" id="PTHR48207:SF3">
    <property type="entry name" value="SUCCINATE--HYDROXYMETHYLGLUTARATE COA-TRANSFERASE"/>
    <property type="match status" value="1"/>
</dbReference>
<dbReference type="InterPro" id="IPR023606">
    <property type="entry name" value="CoA-Trfase_III_dom_1_sf"/>
</dbReference>
<proteinExistence type="inferred from homology"/>
<dbReference type="OrthoDB" id="5863171at2759"/>
<dbReference type="Gene3D" id="3.40.50.10540">
    <property type="entry name" value="Crotonobetainyl-coa:carnitine coa-transferase, domain 1"/>
    <property type="match status" value="2"/>
</dbReference>
<sequence length="443" mass="48225">MPRPCFGHLLQHVRKCALCSNNGHGSRLCRRQYLAKPRLYSTTVDEKDVPLNRVRVLDLSRVLAGPYCSMLLGDLGAEVIKIEKPGVGDDTRSWGPPFCGTESAYFLSVNRNKKSICVDLKRPEGQDIIKELAKKSDVLIENFVPGKLTDMGLGFEQMSRIAPHLVYCSITGYGHGGPDASRPGYDVIVAATAGLTHITGPEDGEPCKVGVAMTDLSTGLYAHGAILAALLHRRKTGRGQHIDCNLLSTQVASLVNIASNFLNAGQEAKRWGTAHASIVPYQAFKTSDGYVLVGAGNDGQFVDLCKRVGLEELTSVPDYKTNQKRVENRVKLVAIFSDKFRSKSTSEWLDTLRGSHCPYGPINNMAQVFSDPQVVNNELLQEMTHPTAGTVRVAGPAVRYSETPTVLKHPPPTLGQHTREVLQSLLSLSDEEVIALKIDGVVA</sequence>
<dbReference type="GO" id="GO:0005739">
    <property type="term" value="C:mitochondrion"/>
    <property type="evidence" value="ECO:0007669"/>
    <property type="project" value="TreeGrafter"/>
</dbReference>
<dbReference type="FunFam" id="3.40.50.10540:FF:000005">
    <property type="entry name" value="succinate--hydroxymethylglutarate CoA-transferase isoform X1"/>
    <property type="match status" value="1"/>
</dbReference>
<evidence type="ECO:0000256" key="1">
    <source>
        <dbReference type="ARBA" id="ARBA00008383"/>
    </source>
</evidence>
<reference evidence="3" key="1">
    <citation type="journal article" date="2019" name="bioRxiv">
        <title>The Genome of the Zebra Mussel, Dreissena polymorpha: A Resource for Invasive Species Research.</title>
        <authorList>
            <person name="McCartney M.A."/>
            <person name="Auch B."/>
            <person name="Kono T."/>
            <person name="Mallez S."/>
            <person name="Zhang Y."/>
            <person name="Obille A."/>
            <person name="Becker A."/>
            <person name="Abrahante J.E."/>
            <person name="Garbe J."/>
            <person name="Badalamenti J.P."/>
            <person name="Herman A."/>
            <person name="Mangelson H."/>
            <person name="Liachko I."/>
            <person name="Sullivan S."/>
            <person name="Sone E.D."/>
            <person name="Koren S."/>
            <person name="Silverstein K.A.T."/>
            <person name="Beckman K.B."/>
            <person name="Gohl D.M."/>
        </authorList>
    </citation>
    <scope>NUCLEOTIDE SEQUENCE</scope>
    <source>
        <strain evidence="3">Duluth1</strain>
        <tissue evidence="3">Whole animal</tissue>
    </source>
</reference>